<name>A0A4Y2N3P7_ARAVE</name>
<evidence type="ECO:0000313" key="2">
    <source>
        <dbReference type="Proteomes" id="UP000499080"/>
    </source>
</evidence>
<sequence length="135" mass="15290">MTAGIVRIVRKLASYPNTSGPDIVTKKARAAGVKLITLNERRWNFQSDIRTFRTAIVFCLKGRMGRSRIDRVNVNIPEARGDNRSKRTSHGANSFNPCQAIVENNFPVNQVMKYKVSKTFENAIKIKCPRKNQPV</sequence>
<organism evidence="1 2">
    <name type="scientific">Araneus ventricosus</name>
    <name type="common">Orbweaver spider</name>
    <name type="synonym">Epeira ventricosa</name>
    <dbReference type="NCBI Taxonomy" id="182803"/>
    <lineage>
        <taxon>Eukaryota</taxon>
        <taxon>Metazoa</taxon>
        <taxon>Ecdysozoa</taxon>
        <taxon>Arthropoda</taxon>
        <taxon>Chelicerata</taxon>
        <taxon>Arachnida</taxon>
        <taxon>Araneae</taxon>
        <taxon>Araneomorphae</taxon>
        <taxon>Entelegynae</taxon>
        <taxon>Araneoidea</taxon>
        <taxon>Araneidae</taxon>
        <taxon>Araneus</taxon>
    </lineage>
</organism>
<dbReference type="AlphaFoldDB" id="A0A4Y2N3P7"/>
<comment type="caution">
    <text evidence="1">The sequence shown here is derived from an EMBL/GenBank/DDBJ whole genome shotgun (WGS) entry which is preliminary data.</text>
</comment>
<evidence type="ECO:0000313" key="1">
    <source>
        <dbReference type="EMBL" id="GBN33971.1"/>
    </source>
</evidence>
<reference evidence="1 2" key="1">
    <citation type="journal article" date="2019" name="Sci. Rep.">
        <title>Orb-weaving spider Araneus ventricosus genome elucidates the spidroin gene catalogue.</title>
        <authorList>
            <person name="Kono N."/>
            <person name="Nakamura H."/>
            <person name="Ohtoshi R."/>
            <person name="Moran D.A.P."/>
            <person name="Shinohara A."/>
            <person name="Yoshida Y."/>
            <person name="Fujiwara M."/>
            <person name="Mori M."/>
            <person name="Tomita M."/>
            <person name="Arakawa K."/>
        </authorList>
    </citation>
    <scope>NUCLEOTIDE SEQUENCE [LARGE SCALE GENOMIC DNA]</scope>
</reference>
<proteinExistence type="predicted"/>
<dbReference type="Proteomes" id="UP000499080">
    <property type="component" value="Unassembled WGS sequence"/>
</dbReference>
<protein>
    <submittedName>
        <fullName evidence="1">Uncharacterized protein</fullName>
    </submittedName>
</protein>
<accession>A0A4Y2N3P7</accession>
<gene>
    <name evidence="1" type="ORF">AVEN_130489_1</name>
</gene>
<keyword evidence="2" id="KW-1185">Reference proteome</keyword>
<dbReference type="EMBL" id="BGPR01008462">
    <property type="protein sequence ID" value="GBN33971.1"/>
    <property type="molecule type" value="Genomic_DNA"/>
</dbReference>